<reference evidence="1 2" key="1">
    <citation type="submission" date="2018-08" db="EMBL/GenBank/DDBJ databases">
        <title>Recombination of ecologically and evolutionarily significant loci maintains genetic cohesion in the Pseudomonas syringae species complex.</title>
        <authorList>
            <person name="Dillon M."/>
            <person name="Thakur S."/>
            <person name="Almeida R.N.D."/>
            <person name="Weir B.S."/>
            <person name="Guttman D.S."/>
        </authorList>
    </citation>
    <scope>NUCLEOTIDE SEQUENCE [LARGE SCALE GENOMIC DNA]</scope>
    <source>
        <strain evidence="1 2">ICMP 4525</strain>
    </source>
</reference>
<gene>
    <name evidence="1" type="ORF">ALP03_05179</name>
</gene>
<dbReference type="InterPro" id="IPR016776">
    <property type="entry name" value="ApeP-like_dehydratase"/>
</dbReference>
<sequence>MACTAMDTARFAPGTCKCSLHDEQFVCLRWQQHQPDYRRCPMTEWSLAELIPHAGDMILIDQVLSFDQEQIQTRLTVRADGLFNQPDGSLPAWLGIELMAQSVAAYAGCQARTKGEAVKLGFLLGSRKFECNVARFPLGSELHIHAVRSLQDDSGMGVFECTLTGPDIKAFA</sequence>
<dbReference type="AlphaFoldDB" id="A0A3M6FR22"/>
<dbReference type="InterPro" id="IPR029069">
    <property type="entry name" value="HotDog_dom_sf"/>
</dbReference>
<organism evidence="1 2">
    <name type="scientific">Pseudomonas amygdali pv. tabaci</name>
    <name type="common">Pseudomonas syringae pv. tabaci</name>
    <dbReference type="NCBI Taxonomy" id="322"/>
    <lineage>
        <taxon>Bacteria</taxon>
        <taxon>Pseudomonadati</taxon>
        <taxon>Pseudomonadota</taxon>
        <taxon>Gammaproteobacteria</taxon>
        <taxon>Pseudomonadales</taxon>
        <taxon>Pseudomonadaceae</taxon>
        <taxon>Pseudomonas</taxon>
        <taxon>Pseudomonas amygdali</taxon>
    </lineage>
</organism>
<dbReference type="CDD" id="cd01289">
    <property type="entry name" value="FabA_like"/>
    <property type="match status" value="1"/>
</dbReference>
<dbReference type="Pfam" id="PF22817">
    <property type="entry name" value="ApeP-like"/>
    <property type="match status" value="1"/>
</dbReference>
<comment type="caution">
    <text evidence="1">The sequence shown here is derived from an EMBL/GenBank/DDBJ whole genome shotgun (WGS) entry which is preliminary data.</text>
</comment>
<evidence type="ECO:0000313" key="1">
    <source>
        <dbReference type="EMBL" id="RMV82396.1"/>
    </source>
</evidence>
<protein>
    <submittedName>
        <fullName evidence="1">3-hydroxydecanoyl-dehydratase, inferred for ABFAE pathway</fullName>
    </submittedName>
</protein>
<feature type="non-terminal residue" evidence="1">
    <location>
        <position position="172"/>
    </location>
</feature>
<name>A0A3M6FR22_PSEAJ</name>
<dbReference type="Gene3D" id="3.10.129.10">
    <property type="entry name" value="Hotdog Thioesterase"/>
    <property type="match status" value="1"/>
</dbReference>
<proteinExistence type="predicted"/>
<dbReference type="EMBL" id="RBVA01001046">
    <property type="protein sequence ID" value="RMV82396.1"/>
    <property type="molecule type" value="Genomic_DNA"/>
</dbReference>
<dbReference type="Proteomes" id="UP000271531">
    <property type="component" value="Unassembled WGS sequence"/>
</dbReference>
<accession>A0A3M6FR22</accession>
<dbReference type="SUPFAM" id="SSF54637">
    <property type="entry name" value="Thioesterase/thiol ester dehydrase-isomerase"/>
    <property type="match status" value="1"/>
</dbReference>
<evidence type="ECO:0000313" key="2">
    <source>
        <dbReference type="Proteomes" id="UP000271531"/>
    </source>
</evidence>